<dbReference type="PROSITE" id="PS50294">
    <property type="entry name" value="WD_REPEATS_REGION"/>
    <property type="match status" value="5"/>
</dbReference>
<name>A0A2N8UES0_9BASI</name>
<feature type="region of interest" description="Disordered" evidence="5">
    <location>
        <begin position="1"/>
        <end position="163"/>
    </location>
</feature>
<feature type="repeat" description="WD" evidence="3">
    <location>
        <begin position="798"/>
        <end position="837"/>
    </location>
</feature>
<evidence type="ECO:0000256" key="1">
    <source>
        <dbReference type="ARBA" id="ARBA00022574"/>
    </source>
</evidence>
<dbReference type="InterPro" id="IPR001680">
    <property type="entry name" value="WD40_rpt"/>
</dbReference>
<feature type="repeat" description="WD" evidence="3">
    <location>
        <begin position="838"/>
        <end position="877"/>
    </location>
</feature>
<dbReference type="PROSITE" id="PS50082">
    <property type="entry name" value="WD_REPEATS_2"/>
    <property type="match status" value="6"/>
</dbReference>
<feature type="region of interest" description="Disordered" evidence="5">
    <location>
        <begin position="918"/>
        <end position="943"/>
    </location>
</feature>
<protein>
    <recommendedName>
        <fullName evidence="6">F-box domain-containing protein</fullName>
    </recommendedName>
</protein>
<dbReference type="InterPro" id="IPR020472">
    <property type="entry name" value="WD40_PAC1"/>
</dbReference>
<dbReference type="Pfam" id="PF12937">
    <property type="entry name" value="F-box-like"/>
    <property type="match status" value="1"/>
</dbReference>
<dbReference type="PANTHER" id="PTHR22847:SF745">
    <property type="entry name" value="F-BOX_WD REPEAT-CONTAINING PROTEIN 7"/>
    <property type="match status" value="1"/>
</dbReference>
<dbReference type="InterPro" id="IPR036322">
    <property type="entry name" value="WD40_repeat_dom_sf"/>
</dbReference>
<dbReference type="EMBL" id="LT795060">
    <property type="protein sequence ID" value="SJX63222.1"/>
    <property type="molecule type" value="Genomic_DNA"/>
</dbReference>
<evidence type="ECO:0000256" key="2">
    <source>
        <dbReference type="ARBA" id="ARBA00022737"/>
    </source>
</evidence>
<feature type="compositionally biased region" description="Basic and acidic residues" evidence="5">
    <location>
        <begin position="74"/>
        <end position="83"/>
    </location>
</feature>
<evidence type="ECO:0000313" key="7">
    <source>
        <dbReference type="EMBL" id="SJX63222.1"/>
    </source>
</evidence>
<feature type="compositionally biased region" description="Basic and acidic residues" evidence="5">
    <location>
        <begin position="122"/>
        <end position="133"/>
    </location>
</feature>
<feature type="coiled-coil region" evidence="4">
    <location>
        <begin position="365"/>
        <end position="404"/>
    </location>
</feature>
<evidence type="ECO:0000256" key="3">
    <source>
        <dbReference type="PROSITE-ProRule" id="PRU00221"/>
    </source>
</evidence>
<dbReference type="PROSITE" id="PS00678">
    <property type="entry name" value="WD_REPEATS_1"/>
    <property type="match status" value="2"/>
</dbReference>
<dbReference type="InterPro" id="IPR036047">
    <property type="entry name" value="F-box-like_dom_sf"/>
</dbReference>
<keyword evidence="2" id="KW-0677">Repeat</keyword>
<evidence type="ECO:0000259" key="6">
    <source>
        <dbReference type="PROSITE" id="PS50181"/>
    </source>
</evidence>
<dbReference type="InterPro" id="IPR015943">
    <property type="entry name" value="WD40/YVTN_repeat-like_dom_sf"/>
</dbReference>
<dbReference type="InterPro" id="IPR019775">
    <property type="entry name" value="WD40_repeat_CS"/>
</dbReference>
<dbReference type="Gene3D" id="2.130.10.10">
    <property type="entry name" value="YVTN repeat-like/Quinoprotein amine dehydrogenase"/>
    <property type="match status" value="2"/>
</dbReference>
<feature type="region of interest" description="Disordered" evidence="5">
    <location>
        <begin position="214"/>
        <end position="234"/>
    </location>
</feature>
<feature type="compositionally biased region" description="Polar residues" evidence="5">
    <location>
        <begin position="89"/>
        <end position="120"/>
    </location>
</feature>
<feature type="region of interest" description="Disordered" evidence="5">
    <location>
        <begin position="476"/>
        <end position="516"/>
    </location>
</feature>
<organism evidence="7 8">
    <name type="scientific">Sporisorium reilianum f. sp. reilianum</name>
    <dbReference type="NCBI Taxonomy" id="72559"/>
    <lineage>
        <taxon>Eukaryota</taxon>
        <taxon>Fungi</taxon>
        <taxon>Dikarya</taxon>
        <taxon>Basidiomycota</taxon>
        <taxon>Ustilaginomycotina</taxon>
        <taxon>Ustilaginomycetes</taxon>
        <taxon>Ustilaginales</taxon>
        <taxon>Ustilaginaceae</taxon>
        <taxon>Sporisorium</taxon>
    </lineage>
</organism>
<dbReference type="CDD" id="cd00200">
    <property type="entry name" value="WD40"/>
    <property type="match status" value="1"/>
</dbReference>
<feature type="compositionally biased region" description="Polar residues" evidence="5">
    <location>
        <begin position="55"/>
        <end position="64"/>
    </location>
</feature>
<dbReference type="SUPFAM" id="SSF81383">
    <property type="entry name" value="F-box domain"/>
    <property type="match status" value="1"/>
</dbReference>
<evidence type="ECO:0000313" key="8">
    <source>
        <dbReference type="Proteomes" id="UP000239563"/>
    </source>
</evidence>
<keyword evidence="4" id="KW-0175">Coiled coil</keyword>
<dbReference type="InterPro" id="IPR001810">
    <property type="entry name" value="F-box_dom"/>
</dbReference>
<feature type="compositionally biased region" description="Low complexity" evidence="5">
    <location>
        <begin position="483"/>
        <end position="493"/>
    </location>
</feature>
<feature type="domain" description="F-box" evidence="6">
    <location>
        <begin position="302"/>
        <end position="349"/>
    </location>
</feature>
<gene>
    <name evidence="7" type="ORF">SRS1_14046</name>
</gene>
<dbReference type="Pfam" id="PF00400">
    <property type="entry name" value="WD40"/>
    <property type="match status" value="6"/>
</dbReference>
<reference evidence="7 8" key="1">
    <citation type="submission" date="2017-02" db="EMBL/GenBank/DDBJ databases">
        <authorList>
            <person name="Peterson S.W."/>
        </authorList>
    </citation>
    <scope>NUCLEOTIDE SEQUENCE [LARGE SCALE GENOMIC DNA]</scope>
    <source>
        <strain evidence="7 8">SRS1_H2-8</strain>
    </source>
</reference>
<evidence type="ECO:0000256" key="5">
    <source>
        <dbReference type="SAM" id="MobiDB-lite"/>
    </source>
</evidence>
<feature type="compositionally biased region" description="Polar residues" evidence="5">
    <location>
        <begin position="504"/>
        <end position="516"/>
    </location>
</feature>
<feature type="repeat" description="WD" evidence="3">
    <location>
        <begin position="630"/>
        <end position="676"/>
    </location>
</feature>
<dbReference type="PRINTS" id="PR00320">
    <property type="entry name" value="GPROTEINBRPT"/>
</dbReference>
<dbReference type="AlphaFoldDB" id="A0A2N8UES0"/>
<dbReference type="SMART" id="SM00256">
    <property type="entry name" value="FBOX"/>
    <property type="match status" value="1"/>
</dbReference>
<evidence type="ECO:0000256" key="4">
    <source>
        <dbReference type="SAM" id="Coils"/>
    </source>
</evidence>
<dbReference type="Proteomes" id="UP000239563">
    <property type="component" value="Chromosome VII"/>
</dbReference>
<sequence>MASSSPSQPPISCGADEQEILRSPAPTSTPVITDDDVASGSYRRPSLPSPMESFRSVTACSPLSSPEEEEEEGDKQVDKERGGRRQMLRSGTSGSITPLSASSPEAVTSSRKNSDSGSTSLDDDKSRAGDHTPSEPGPSCNTVSDARPAIHTQRTNSTRFRPIDFAATTTTRSDGLLSVASTPAANDLFRSPSQISVASDADGYFTARPGSPIESDDLLSLSMPPTHTAKTRSALRRDRVSWSGRSYVTCASDVNDTELATATAASLFIDDEACYVDGEPNLSALDRIKRKGSTSNDGSKRIDFLSLLPPELSFCIVFLLEEHADVLSASMVCKRWRALALDQSVWRHLFFSKPGWAIREDAPLVVKHQAELQRIEAKARRTAAKEEAERLRRLQEQRKAASTSSPYLDRLAALKSWRETLHIPSFPHLAGLSLSTASTHSEVDVDSGRPAGPPMSPLRSPTAATGRFGLFLSPARGAPSTPAGARRAQEAAASTSYFGAHDAGSSTPLSRQGSVGSISRSRRASVESLHFAEVAEAEEFFAASLNWTRLYRDRYVLEQRWMRGHLPRKAEGADGSVGRQRAEAMAMARTASASSTNSEVNGATAAGAGASGTARAARERRLFEPTKRFLRGHQDSVYCIRQDDGIGTGTAGKLVSGSRDRTIRVWDVETGACKHILKGHTASVLSLQYDDQILVSVSSDGHVFVWDFASILATPKPSTPTADESSPATIDPECGALVHDKAERVYCVLRDHSSAVLDVVFDANWIVTGSKDATVRVWRRADIPLSSFSASSPVAWRKFSHTGPVNAVDLQGSQVVSASGEGSMYLWNLESGDKVHTFSGHTKGLACIVFKGTTLVSGSNDQTIRVWDTVSGKCTHVLGEHHMLVRTVAYCPVRRLVVSGGYDRMIKLWSVDRLAQEQEQKQGQSEGAERTGGVGDEQEEEGGVVDAPAVGKCLRDIRCHRARIFDVDFNTTRIVSASEDHSICITSFGGQGIDASLFA</sequence>
<accession>A0A2N8UES0</accession>
<feature type="repeat" description="WD" evidence="3">
    <location>
        <begin position="878"/>
        <end position="919"/>
    </location>
</feature>
<dbReference type="SMART" id="SM00320">
    <property type="entry name" value="WD40"/>
    <property type="match status" value="7"/>
</dbReference>
<feature type="repeat" description="WD" evidence="3">
    <location>
        <begin position="749"/>
        <end position="778"/>
    </location>
</feature>
<dbReference type="Gene3D" id="1.20.1280.50">
    <property type="match status" value="1"/>
</dbReference>
<keyword evidence="1 3" id="KW-0853">WD repeat</keyword>
<dbReference type="PROSITE" id="PS50181">
    <property type="entry name" value="FBOX"/>
    <property type="match status" value="1"/>
</dbReference>
<proteinExistence type="predicted"/>
<dbReference type="SUPFAM" id="SSF50978">
    <property type="entry name" value="WD40 repeat-like"/>
    <property type="match status" value="1"/>
</dbReference>
<dbReference type="PANTHER" id="PTHR22847">
    <property type="entry name" value="WD40 REPEAT PROTEIN"/>
    <property type="match status" value="1"/>
</dbReference>
<feature type="repeat" description="WD" evidence="3">
    <location>
        <begin position="677"/>
        <end position="710"/>
    </location>
</feature>